<organism evidence="1 2">
    <name type="scientific">Fusarium oxysporum f. sp. lycopersici (strain 4287 / CBS 123668 / FGSC 9935 / NRRL 34936)</name>
    <name type="common">Fusarium vascular wilt of tomato</name>
    <dbReference type="NCBI Taxonomy" id="426428"/>
    <lineage>
        <taxon>Eukaryota</taxon>
        <taxon>Fungi</taxon>
        <taxon>Dikarya</taxon>
        <taxon>Ascomycota</taxon>
        <taxon>Pezizomycotina</taxon>
        <taxon>Sordariomycetes</taxon>
        <taxon>Hypocreomycetidae</taxon>
        <taxon>Hypocreales</taxon>
        <taxon>Nectriaceae</taxon>
        <taxon>Fusarium</taxon>
        <taxon>Fusarium oxysporum species complex</taxon>
    </lineage>
</organism>
<gene>
    <name evidence="1" type="ORF">FOXG_17837</name>
</gene>
<dbReference type="Proteomes" id="UP000009097">
    <property type="component" value="Unassembled WGS sequence"/>
</dbReference>
<dbReference type="AlphaFoldDB" id="A0A0J9WFV7"/>
<reference evidence="1" key="2">
    <citation type="journal article" date="2010" name="Nature">
        <title>Comparative genomics reveals mobile pathogenicity chromosomes in Fusarium.</title>
        <authorList>
            <person name="Ma L.J."/>
            <person name="van der Does H.C."/>
            <person name="Borkovich K.A."/>
            <person name="Coleman J.J."/>
            <person name="Daboussi M.J."/>
            <person name="Di Pietro A."/>
            <person name="Dufresne M."/>
            <person name="Freitag M."/>
            <person name="Grabherr M."/>
            <person name="Henrissat B."/>
            <person name="Houterman P.M."/>
            <person name="Kang S."/>
            <person name="Shim W.B."/>
            <person name="Woloshuk C."/>
            <person name="Xie X."/>
            <person name="Xu J.R."/>
            <person name="Antoniw J."/>
            <person name="Baker S.E."/>
            <person name="Bluhm B.H."/>
            <person name="Breakspear A."/>
            <person name="Brown D.W."/>
            <person name="Butchko R.A."/>
            <person name="Chapman S."/>
            <person name="Coulson R."/>
            <person name="Coutinho P.M."/>
            <person name="Danchin E.G."/>
            <person name="Diener A."/>
            <person name="Gale L.R."/>
            <person name="Gardiner D.M."/>
            <person name="Goff S."/>
            <person name="Hammond-Kosack K.E."/>
            <person name="Hilburn K."/>
            <person name="Hua-Van A."/>
            <person name="Jonkers W."/>
            <person name="Kazan K."/>
            <person name="Kodira C.D."/>
            <person name="Koehrsen M."/>
            <person name="Kumar L."/>
            <person name="Lee Y.H."/>
            <person name="Li L."/>
            <person name="Manners J.M."/>
            <person name="Miranda-Saavedra D."/>
            <person name="Mukherjee M."/>
            <person name="Park G."/>
            <person name="Park J."/>
            <person name="Park S.Y."/>
            <person name="Proctor R.H."/>
            <person name="Regev A."/>
            <person name="Ruiz-Roldan M.C."/>
            <person name="Sain D."/>
            <person name="Sakthikumar S."/>
            <person name="Sykes S."/>
            <person name="Schwartz D.C."/>
            <person name="Turgeon B.G."/>
            <person name="Wapinski I."/>
            <person name="Yoder O."/>
            <person name="Young S."/>
            <person name="Zeng Q."/>
            <person name="Zhou S."/>
            <person name="Galagan J."/>
            <person name="Cuomo C.A."/>
            <person name="Kistler H.C."/>
            <person name="Rep M."/>
        </authorList>
    </citation>
    <scope>NUCLEOTIDE SEQUENCE [LARGE SCALE GENOMIC DNA]</scope>
    <source>
        <strain evidence="1">4287</strain>
    </source>
</reference>
<dbReference type="GeneID" id="28958543"/>
<reference evidence="1" key="1">
    <citation type="submission" date="2007-04" db="EMBL/GenBank/DDBJ databases">
        <authorList>
            <consortium name="The Broad Institute Genome Sequencing Platform"/>
            <person name="Birren B."/>
            <person name="Lander E."/>
            <person name="Galagan J."/>
            <person name="Nusbaum C."/>
            <person name="Devon K."/>
            <person name="Ma L.-J."/>
            <person name="Jaffe D."/>
            <person name="Butler J."/>
            <person name="Alvarez P."/>
            <person name="Gnerre S."/>
            <person name="Grabherr M."/>
            <person name="Kleber M."/>
            <person name="Mauceli E."/>
            <person name="Brockman W."/>
            <person name="MacCallum I.A."/>
            <person name="Young S."/>
            <person name="LaButti K."/>
            <person name="DeCaprio D."/>
            <person name="Crawford M."/>
            <person name="Koehrsen M."/>
            <person name="Engels R."/>
            <person name="Montgomery P."/>
            <person name="Pearson M."/>
            <person name="Howarth C."/>
            <person name="Larson L."/>
            <person name="White J."/>
            <person name="O'Leary S."/>
            <person name="Kodira C."/>
            <person name="Zeng Q."/>
            <person name="Yandava C."/>
            <person name="Alvarado L."/>
            <person name="Kistler C."/>
            <person name="Shim W.-B."/>
            <person name="Kang S."/>
            <person name="Woloshuk C."/>
        </authorList>
    </citation>
    <scope>NUCLEOTIDE SEQUENCE</scope>
    <source>
        <strain evidence="1">4287</strain>
    </source>
</reference>
<accession>A0A0J9WFV7</accession>
<name>A0A0J9WFV7_FUSO4</name>
<dbReference type="KEGG" id="fox:FOXG_17837"/>
<evidence type="ECO:0000313" key="2">
    <source>
        <dbReference type="Proteomes" id="UP000009097"/>
    </source>
</evidence>
<dbReference type="EMBL" id="DS231696">
    <property type="protein sequence ID" value="KNA93952.1"/>
    <property type="molecule type" value="Genomic_DNA"/>
</dbReference>
<evidence type="ECO:0000313" key="1">
    <source>
        <dbReference type="EMBL" id="KNA93951.1"/>
    </source>
</evidence>
<sequence length="162" mass="18618">MLILELFLAQEPQFQQKAGLHRLTPPAAEMIALSVRTWLITQLLGYSYYYCRHTKLRAITQSNINSKLVLDRFVIAPLFFSSSFPVLLRIDVEILHRTGDCDCDLRLSCCCCYCQEARIWLEFCSRSIGCHVSKQSHKCAIINRAALVSLFSFFFSPPNVIY</sequence>
<dbReference type="VEuPathDB" id="FungiDB:FOXG_17837"/>
<proteinExistence type="predicted"/>
<protein>
    <submittedName>
        <fullName evidence="1">Uncharacterized protein</fullName>
    </submittedName>
</protein>
<dbReference type="EMBL" id="DS231696">
    <property type="protein sequence ID" value="KNA93951.1"/>
    <property type="molecule type" value="Genomic_DNA"/>
</dbReference>
<dbReference type="RefSeq" id="XP_018231998.1">
    <property type="nucleotide sequence ID" value="XM_018397827.1"/>
</dbReference>
<dbReference type="RefSeq" id="XP_018231997.1">
    <property type="nucleotide sequence ID" value="XM_018397826.1"/>
</dbReference>